<dbReference type="SUPFAM" id="SSF49464">
    <property type="entry name" value="Carboxypeptidase regulatory domain-like"/>
    <property type="match status" value="1"/>
</dbReference>
<dbReference type="AlphaFoldDB" id="A0A2N0TSM4"/>
<dbReference type="NCBIfam" id="TIGR04056">
    <property type="entry name" value="OMP_RagA_SusC"/>
    <property type="match status" value="1"/>
</dbReference>
<evidence type="ECO:0000259" key="10">
    <source>
        <dbReference type="Pfam" id="PF00593"/>
    </source>
</evidence>
<evidence type="ECO:0000313" key="13">
    <source>
        <dbReference type="Proteomes" id="UP000232673"/>
    </source>
</evidence>
<evidence type="ECO:0000256" key="5">
    <source>
        <dbReference type="ARBA" id="ARBA00023077"/>
    </source>
</evidence>
<dbReference type="InterPro" id="IPR023996">
    <property type="entry name" value="TonB-dep_OMP_SusC/RagA"/>
</dbReference>
<evidence type="ECO:0000313" key="12">
    <source>
        <dbReference type="EMBL" id="PKD17743.1"/>
    </source>
</evidence>
<dbReference type="InterPro" id="IPR023997">
    <property type="entry name" value="TonB-dep_OMP_SusC/RagA_CS"/>
</dbReference>
<feature type="domain" description="TonB-dependent receptor-like beta-barrel" evidence="10">
    <location>
        <begin position="422"/>
        <end position="945"/>
    </location>
</feature>
<evidence type="ECO:0000256" key="6">
    <source>
        <dbReference type="ARBA" id="ARBA00023136"/>
    </source>
</evidence>
<dbReference type="Gene3D" id="2.40.170.20">
    <property type="entry name" value="TonB-dependent receptor, beta-barrel domain"/>
    <property type="match status" value="1"/>
</dbReference>
<dbReference type="InterPro" id="IPR037066">
    <property type="entry name" value="Plug_dom_sf"/>
</dbReference>
<dbReference type="Pfam" id="PF13715">
    <property type="entry name" value="CarbopepD_reg_2"/>
    <property type="match status" value="1"/>
</dbReference>
<dbReference type="InterPro" id="IPR036942">
    <property type="entry name" value="Beta-barrel_TonB_sf"/>
</dbReference>
<comment type="subcellular location">
    <subcellularLocation>
        <location evidence="1 8">Cell outer membrane</location>
        <topology evidence="1 8">Multi-pass membrane protein</topology>
    </subcellularLocation>
</comment>
<dbReference type="Gene3D" id="2.170.130.10">
    <property type="entry name" value="TonB-dependent receptor, plug domain"/>
    <property type="match status" value="1"/>
</dbReference>
<accession>A0A2N0TSM4</accession>
<dbReference type="Proteomes" id="UP000232673">
    <property type="component" value="Unassembled WGS sequence"/>
</dbReference>
<feature type="domain" description="TonB-dependent receptor plug" evidence="11">
    <location>
        <begin position="119"/>
        <end position="226"/>
    </location>
</feature>
<comment type="caution">
    <text evidence="12">The sequence shown here is derived from an EMBL/GenBank/DDBJ whole genome shotgun (WGS) entry which is preliminary data.</text>
</comment>
<evidence type="ECO:0000259" key="11">
    <source>
        <dbReference type="Pfam" id="PF07715"/>
    </source>
</evidence>
<keyword evidence="13" id="KW-1185">Reference proteome</keyword>
<name>A0A2N0TSM4_9FLAO</name>
<evidence type="ECO:0000256" key="8">
    <source>
        <dbReference type="PROSITE-ProRule" id="PRU01360"/>
    </source>
</evidence>
<evidence type="ECO:0000256" key="9">
    <source>
        <dbReference type="RuleBase" id="RU003357"/>
    </source>
</evidence>
<protein>
    <submittedName>
        <fullName evidence="12">SusC/RagA family TonB-linked outer membrane protein</fullName>
    </submittedName>
</protein>
<evidence type="ECO:0000256" key="2">
    <source>
        <dbReference type="ARBA" id="ARBA00022448"/>
    </source>
</evidence>
<dbReference type="STRING" id="447422.SAMN05660903_01162"/>
<dbReference type="Pfam" id="PF00593">
    <property type="entry name" value="TonB_dep_Rec_b-barrel"/>
    <property type="match status" value="1"/>
</dbReference>
<dbReference type="Gene3D" id="2.60.40.1120">
    <property type="entry name" value="Carboxypeptidase-like, regulatory domain"/>
    <property type="match status" value="1"/>
</dbReference>
<evidence type="ECO:0000256" key="7">
    <source>
        <dbReference type="ARBA" id="ARBA00023237"/>
    </source>
</evidence>
<dbReference type="Pfam" id="PF07715">
    <property type="entry name" value="Plug"/>
    <property type="match status" value="1"/>
</dbReference>
<comment type="similarity">
    <text evidence="8 9">Belongs to the TonB-dependent receptor family.</text>
</comment>
<dbReference type="GO" id="GO:0009279">
    <property type="term" value="C:cell outer membrane"/>
    <property type="evidence" value="ECO:0007669"/>
    <property type="project" value="UniProtKB-SubCell"/>
</dbReference>
<keyword evidence="4 8" id="KW-0812">Transmembrane</keyword>
<reference evidence="12 13" key="1">
    <citation type="submission" date="2015-10" db="EMBL/GenBank/DDBJ databases">
        <title>Draft genome sequence of Salegentibacter salinarum KCTC 12975.</title>
        <authorList>
            <person name="Lin W."/>
            <person name="Zheng Q."/>
        </authorList>
    </citation>
    <scope>NUCLEOTIDE SEQUENCE [LARGE SCALE GENOMIC DNA]</scope>
    <source>
        <strain evidence="12 13">KCTC 12975</strain>
    </source>
</reference>
<dbReference type="InterPro" id="IPR012910">
    <property type="entry name" value="Plug_dom"/>
</dbReference>
<keyword evidence="5 9" id="KW-0798">TonB box</keyword>
<dbReference type="PROSITE" id="PS52016">
    <property type="entry name" value="TONB_DEPENDENT_REC_3"/>
    <property type="match status" value="1"/>
</dbReference>
<evidence type="ECO:0000256" key="3">
    <source>
        <dbReference type="ARBA" id="ARBA00022452"/>
    </source>
</evidence>
<dbReference type="InterPro" id="IPR039426">
    <property type="entry name" value="TonB-dep_rcpt-like"/>
</dbReference>
<evidence type="ECO:0000256" key="1">
    <source>
        <dbReference type="ARBA" id="ARBA00004571"/>
    </source>
</evidence>
<evidence type="ECO:0000256" key="4">
    <source>
        <dbReference type="ARBA" id="ARBA00022692"/>
    </source>
</evidence>
<proteinExistence type="inferred from homology"/>
<sequence>MLCVALLFSFQALPFKNAENNKKVQEIITGTVTSAADNLPVPGVTVMEKNTNNGVVTDFDGNYEIEVSGPDAILVFSYIGFETKEIPVNDQEAINNVVLEEDLGQLDEVVVVGYGTQKRSDVTGSVSSVPQERLENLPVTNVTQAIQGTTAGLNITEGSSVPGSTGSIQVRGVNSINANNSPFIVLDGSPFFGTLNDINTRDIKSIEVLKDASAVAIYGTRGSNGVILITTKEGKLGKPTINYTVYGGVEEIANIFEPRGPDAYVQKYADYMNAMGLEQNRILPNFREVENYEAGRTTDWIDEVTRTGVIQEHNLSINGGSENASYYLSGGFLDQKGVIQGYDYQKVTFRTNLDLDVTDYLKVGVNAFFANNNFNGGRANLLEAAAMSPYSVPYDDEGNMIIFPMEPEQLFANPLLPLNTDRMERDNNFSGNAFAELTPGFIEGLSYRFNASYAHNPYTYRFYSGRAANNTQGGTANLTNSEENNWVIENILSYTKSFGKHNLDFTALYSAQENEYFTSSSNSSGFINDALSYYNIGAGENIGGSSNSWKSTLLSQMGRINYNYDSKYLLTLTARRDGFSAFGADTDKYGIFPSMALGWNVHREDFLQDSDNINQLKLRFSYGETGNQAVGVGQTQTTASTTLYPFGGSAQVGTYLGGMGNTNLNWETTTSANFGIDFGFFENRLGGTIEAYRSRTRDILIQRSLPSITGSNSVWDNLGEMQNTGLEVTLNTVPIRNDNFRWEMDLNFSTFKNELLDIYGDGEDDLGNRWFIGKPLWAVYDYEMVGVWQEGEDPSNWDPSARPGDLKFADLNGDGVIDPENDRKYLGTGLPSWTGGLTNRLSYKNFDFSIFVQTIQGVLKNNSDIHFADEGGRRNTPIDVGYWTPENPSNEFASMGYRNPRGYGFPRDASFVRIKDARLSYRLPADIIENYGVSNFMIYVAGRNLYTFTDWIGWDPESNQDPRGSGNWTNNYPVVRTFSVGLNVSL</sequence>
<organism evidence="12 13">
    <name type="scientific">Salegentibacter salinarum</name>
    <dbReference type="NCBI Taxonomy" id="447422"/>
    <lineage>
        <taxon>Bacteria</taxon>
        <taxon>Pseudomonadati</taxon>
        <taxon>Bacteroidota</taxon>
        <taxon>Flavobacteriia</taxon>
        <taxon>Flavobacteriales</taxon>
        <taxon>Flavobacteriaceae</taxon>
        <taxon>Salegentibacter</taxon>
    </lineage>
</organism>
<dbReference type="SUPFAM" id="SSF56935">
    <property type="entry name" value="Porins"/>
    <property type="match status" value="1"/>
</dbReference>
<keyword evidence="7 8" id="KW-0998">Cell outer membrane</keyword>
<dbReference type="InterPro" id="IPR000531">
    <property type="entry name" value="Beta-barrel_TonB"/>
</dbReference>
<keyword evidence="6 8" id="KW-0472">Membrane</keyword>
<gene>
    <name evidence="12" type="ORF">APR41_05705</name>
</gene>
<dbReference type="NCBIfam" id="TIGR04057">
    <property type="entry name" value="SusC_RagA_signa"/>
    <property type="match status" value="1"/>
</dbReference>
<keyword evidence="2 8" id="KW-0813">Transport</keyword>
<dbReference type="EMBL" id="LKTS01000034">
    <property type="protein sequence ID" value="PKD17743.1"/>
    <property type="molecule type" value="Genomic_DNA"/>
</dbReference>
<dbReference type="InterPro" id="IPR008969">
    <property type="entry name" value="CarboxyPept-like_regulatory"/>
</dbReference>
<keyword evidence="3 8" id="KW-1134">Transmembrane beta strand</keyword>